<feature type="compositionally biased region" description="Polar residues" evidence="1">
    <location>
        <begin position="904"/>
        <end position="925"/>
    </location>
</feature>
<feature type="compositionally biased region" description="Polar residues" evidence="1">
    <location>
        <begin position="90"/>
        <end position="115"/>
    </location>
</feature>
<feature type="region of interest" description="Disordered" evidence="1">
    <location>
        <begin position="31"/>
        <end position="115"/>
    </location>
</feature>
<feature type="compositionally biased region" description="Basic and acidic residues" evidence="1">
    <location>
        <begin position="539"/>
        <end position="564"/>
    </location>
</feature>
<feature type="compositionally biased region" description="Polar residues" evidence="1">
    <location>
        <begin position="932"/>
        <end position="942"/>
    </location>
</feature>
<feature type="compositionally biased region" description="Polar residues" evidence="1">
    <location>
        <begin position="39"/>
        <end position="53"/>
    </location>
</feature>
<proteinExistence type="predicted"/>
<feature type="compositionally biased region" description="Low complexity" evidence="1">
    <location>
        <begin position="64"/>
        <end position="89"/>
    </location>
</feature>
<feature type="compositionally biased region" description="Basic and acidic residues" evidence="1">
    <location>
        <begin position="892"/>
        <end position="902"/>
    </location>
</feature>
<evidence type="ECO:0000256" key="1">
    <source>
        <dbReference type="SAM" id="MobiDB-lite"/>
    </source>
</evidence>
<feature type="compositionally biased region" description="Polar residues" evidence="1">
    <location>
        <begin position="802"/>
        <end position="821"/>
    </location>
</feature>
<feature type="region of interest" description="Disordered" evidence="1">
    <location>
        <begin position="619"/>
        <end position="651"/>
    </location>
</feature>
<dbReference type="AlphaFoldDB" id="A0A8H6C0M6"/>
<feature type="region of interest" description="Disordered" evidence="1">
    <location>
        <begin position="317"/>
        <end position="340"/>
    </location>
</feature>
<accession>A0A8H6C0M6</accession>
<feature type="region of interest" description="Disordered" evidence="1">
    <location>
        <begin position="579"/>
        <end position="605"/>
    </location>
</feature>
<sequence length="942" mass="105021">MVGLFNRRRKSESYQGFSKYAQEINAYHNPNQHAGLPINSEQPQRAQSMTSAGQAAAMALRLHSSPQKSQQQQPQQRTAAQTQYARAQSLTSGRSNSMRQYTYNPKPSRYNSLTSASRHQYTQIHEENEGADEEEIIITTTTTKVVDSQGRTTSLTTKTVKTLPDGSNIIETTTKNISRTNSRANSLNSGTNYRSGSLTRAANINLSKIDEDLQNFEYDYQVDNPALDNPETKLMLNLPDNSEQQAPKELGSPFLASDHPITAVRSDSLNSQGQPKPLRSILKNSQVPIIVRNQPHPQNCHWWQQRRQLLPVSLQSPNKSRFSRVPGSPNQRIGGSPPSSIRFNEKVQTIPVYNEDSDTRVRAQRVKVSTPSAPAKTKQQTDADLYAAAMKAAMKKVYGDRDPNQQAAAQESVPTSKVAPEEPKKMKLGFIALSPRDKSHHERKSSFNSETENVAKTSEESADSDATPAKAIKGSSAQEVPPDYEYVNHHREFVTHSLRGDNKGSTRKDRVKEEKRKAKKSLRSKHKKKRERQKKRLAKEKAAEDKRVAKEQADEEKRKAKELKKEKKKFGFFSSIKRRTSTASAYSSGSGSIVRGTNRGQHDEDHAFVNPVLNSVTSVSDDLTEVQPPKIEKRPEISKKEDIPSNTEKLNKLAETKEVELEKLLEDDLVPEADVTQKDTADVLVEKPDNTEDNFGSVVIDDELYQVSIPRNARFSDGHEMEPSEGMYLTEKSHNEAYPSPNIVGSSPVINTSTDIPVPELVPEDKESVYENSEPEVIDEEAPHLESVETDRSPAHIDSDPNVANSYSKQVSEPINNTPTVEASPGADYELALINQQTDTEREQDLQTEHLREPEKKVTSGDVALTPETATVPVFTQQSHEKLNIPDQAADVEERFDMDEHSSAPPSSDSLPGTNSTKATENSPQDDLVVENKTNPQKNQVN</sequence>
<reference evidence="2 3" key="1">
    <citation type="submission" date="2020-03" db="EMBL/GenBank/DDBJ databases">
        <title>FDA dAtabase for Regulatory Grade micrObial Sequences (FDA-ARGOS): Supporting development and validation of Infectious Disease Dx tests.</title>
        <authorList>
            <person name="Campos J."/>
            <person name="Goldberg B."/>
            <person name="Tallon L."/>
            <person name="Sadzewicz L."/>
            <person name="Vavikolanu K."/>
            <person name="Mehta A."/>
            <person name="Aluvathingal J."/>
            <person name="Nadendla S."/>
            <person name="Nandy P."/>
            <person name="Geyer C."/>
            <person name="Yan Y."/>
            <person name="Sichtig H."/>
        </authorList>
    </citation>
    <scope>NUCLEOTIDE SEQUENCE [LARGE SCALE GENOMIC DNA]</scope>
    <source>
        <strain evidence="2 3">FDAARGOS_656</strain>
    </source>
</reference>
<feature type="compositionally biased region" description="Polar residues" evidence="1">
    <location>
        <begin position="328"/>
        <end position="340"/>
    </location>
</feature>
<dbReference type="Proteomes" id="UP000536275">
    <property type="component" value="Unassembled WGS sequence"/>
</dbReference>
<feature type="compositionally biased region" description="Basic and acidic residues" evidence="1">
    <location>
        <begin position="630"/>
        <end position="651"/>
    </location>
</feature>
<feature type="compositionally biased region" description="Basic and acidic residues" evidence="1">
    <location>
        <begin position="839"/>
        <end position="859"/>
    </location>
</feature>
<feature type="compositionally biased region" description="Basic and acidic residues" evidence="1">
    <location>
        <begin position="486"/>
        <end position="516"/>
    </location>
</feature>
<feature type="compositionally biased region" description="Polar residues" evidence="1">
    <location>
        <begin position="404"/>
        <end position="415"/>
    </location>
</feature>
<evidence type="ECO:0000313" key="3">
    <source>
        <dbReference type="Proteomes" id="UP000536275"/>
    </source>
</evidence>
<protein>
    <submittedName>
        <fullName evidence="2">Uncharacterized protein</fullName>
    </submittedName>
</protein>
<feature type="compositionally biased region" description="Polar residues" evidence="1">
    <location>
        <begin position="743"/>
        <end position="755"/>
    </location>
</feature>
<evidence type="ECO:0000313" key="2">
    <source>
        <dbReference type="EMBL" id="KAF6069077.1"/>
    </source>
</evidence>
<feature type="compositionally biased region" description="Polar residues" evidence="1">
    <location>
        <begin position="446"/>
        <end position="456"/>
    </location>
</feature>
<feature type="region of interest" description="Disordered" evidence="1">
    <location>
        <begin position="738"/>
        <end position="942"/>
    </location>
</feature>
<feature type="compositionally biased region" description="Basic and acidic residues" evidence="1">
    <location>
        <begin position="781"/>
        <end position="799"/>
    </location>
</feature>
<feature type="compositionally biased region" description="Low complexity" evidence="1">
    <location>
        <begin position="581"/>
        <end position="592"/>
    </location>
</feature>
<name>A0A8H6C0M6_CANAX</name>
<feature type="compositionally biased region" description="Basic residues" evidence="1">
    <location>
        <begin position="517"/>
        <end position="538"/>
    </location>
</feature>
<organism evidence="2 3">
    <name type="scientific">Candida albicans</name>
    <name type="common">Yeast</name>
    <dbReference type="NCBI Taxonomy" id="5476"/>
    <lineage>
        <taxon>Eukaryota</taxon>
        <taxon>Fungi</taxon>
        <taxon>Dikarya</taxon>
        <taxon>Ascomycota</taxon>
        <taxon>Saccharomycotina</taxon>
        <taxon>Pichiomycetes</taxon>
        <taxon>Debaryomycetaceae</taxon>
        <taxon>Candida/Lodderomyces clade</taxon>
        <taxon>Candida</taxon>
    </lineage>
</organism>
<comment type="caution">
    <text evidence="2">The sequence shown here is derived from an EMBL/GenBank/DDBJ whole genome shotgun (WGS) entry which is preliminary data.</text>
</comment>
<dbReference type="EMBL" id="JABWAD010000046">
    <property type="protein sequence ID" value="KAF6069077.1"/>
    <property type="molecule type" value="Genomic_DNA"/>
</dbReference>
<feature type="region of interest" description="Disordered" evidence="1">
    <location>
        <begin position="401"/>
        <end position="564"/>
    </location>
</feature>
<gene>
    <name evidence="2" type="ORF">FOB64_003427</name>
</gene>